<dbReference type="InterPro" id="IPR000182">
    <property type="entry name" value="GNAT_dom"/>
</dbReference>
<keyword evidence="3" id="KW-1185">Reference proteome</keyword>
<dbReference type="EC" id="2.3.-.-" evidence="2"/>
<dbReference type="InterPro" id="IPR050276">
    <property type="entry name" value="MshD_Acetyltransferase"/>
</dbReference>
<dbReference type="PANTHER" id="PTHR43617">
    <property type="entry name" value="L-AMINO ACID N-ACETYLTRANSFERASE"/>
    <property type="match status" value="1"/>
</dbReference>
<dbReference type="PANTHER" id="PTHR43617:SF30">
    <property type="entry name" value="HISTONE ACETYLTRANSFERASE"/>
    <property type="match status" value="1"/>
</dbReference>
<gene>
    <name evidence="2" type="ORF">ACFPM4_05290</name>
</gene>
<dbReference type="Pfam" id="PF00583">
    <property type="entry name" value="Acetyltransf_1"/>
    <property type="match status" value="1"/>
</dbReference>
<dbReference type="Proteomes" id="UP001596147">
    <property type="component" value="Unassembled WGS sequence"/>
</dbReference>
<comment type="caution">
    <text evidence="2">The sequence shown here is derived from an EMBL/GenBank/DDBJ whole genome shotgun (WGS) entry which is preliminary data.</text>
</comment>
<keyword evidence="2" id="KW-0808">Transferase</keyword>
<dbReference type="PROSITE" id="PS51186">
    <property type="entry name" value="GNAT"/>
    <property type="match status" value="1"/>
</dbReference>
<evidence type="ECO:0000259" key="1">
    <source>
        <dbReference type="PROSITE" id="PS51186"/>
    </source>
</evidence>
<dbReference type="InterPro" id="IPR016181">
    <property type="entry name" value="Acyl_CoA_acyltransferase"/>
</dbReference>
<evidence type="ECO:0000313" key="3">
    <source>
        <dbReference type="Proteomes" id="UP001596147"/>
    </source>
</evidence>
<dbReference type="GO" id="GO:0016746">
    <property type="term" value="F:acyltransferase activity"/>
    <property type="evidence" value="ECO:0007669"/>
    <property type="project" value="UniProtKB-KW"/>
</dbReference>
<name>A0ABW0LFP9_9BACI</name>
<dbReference type="Gene3D" id="3.40.630.30">
    <property type="match status" value="1"/>
</dbReference>
<protein>
    <submittedName>
        <fullName evidence="2">GNAT family N-acetyltransferase</fullName>
        <ecNumber evidence="2">2.3.-.-</ecNumber>
    </submittedName>
</protein>
<keyword evidence="2" id="KW-0012">Acyltransferase</keyword>
<dbReference type="EMBL" id="JBHSMC010000003">
    <property type="protein sequence ID" value="MFC5464170.1"/>
    <property type="molecule type" value="Genomic_DNA"/>
</dbReference>
<sequence length="172" mass="19471">MFKIRLASLNDLQGIAKVHIDSWHTTYKGIVADEFIASLTYEWSKERQRYLIENEDTFIFVAEDMNGNIVGFASGGPERNNDPIYKGELYAIYLLKEYQSKGIGKQLFNAVIKHLSTNGINSLLVLVLEDNTPAIKFYEALGGERVKEGILELEGIQYKDIGYGWLDTSVLI</sequence>
<feature type="domain" description="N-acetyltransferase" evidence="1">
    <location>
        <begin position="2"/>
        <end position="160"/>
    </location>
</feature>
<reference evidence="3" key="1">
    <citation type="journal article" date="2019" name="Int. J. Syst. Evol. Microbiol.">
        <title>The Global Catalogue of Microorganisms (GCM) 10K type strain sequencing project: providing services to taxonomists for standard genome sequencing and annotation.</title>
        <authorList>
            <consortium name="The Broad Institute Genomics Platform"/>
            <consortium name="The Broad Institute Genome Sequencing Center for Infectious Disease"/>
            <person name="Wu L."/>
            <person name="Ma J."/>
        </authorList>
    </citation>
    <scope>NUCLEOTIDE SEQUENCE [LARGE SCALE GENOMIC DNA]</scope>
    <source>
        <strain evidence="3">CGMCC 1.12237</strain>
    </source>
</reference>
<accession>A0ABW0LFP9</accession>
<proteinExistence type="predicted"/>
<dbReference type="RefSeq" id="WP_382348627.1">
    <property type="nucleotide sequence ID" value="NZ_JBHSMC010000003.1"/>
</dbReference>
<evidence type="ECO:0000313" key="2">
    <source>
        <dbReference type="EMBL" id="MFC5464170.1"/>
    </source>
</evidence>
<organism evidence="2 3">
    <name type="scientific">Lederbergia graminis</name>
    <dbReference type="NCBI Taxonomy" id="735518"/>
    <lineage>
        <taxon>Bacteria</taxon>
        <taxon>Bacillati</taxon>
        <taxon>Bacillota</taxon>
        <taxon>Bacilli</taxon>
        <taxon>Bacillales</taxon>
        <taxon>Bacillaceae</taxon>
        <taxon>Lederbergia</taxon>
    </lineage>
</organism>
<dbReference type="SUPFAM" id="SSF55729">
    <property type="entry name" value="Acyl-CoA N-acyltransferases (Nat)"/>
    <property type="match status" value="1"/>
</dbReference>
<dbReference type="CDD" id="cd04301">
    <property type="entry name" value="NAT_SF"/>
    <property type="match status" value="1"/>
</dbReference>